<dbReference type="EMBL" id="QUNO01000022">
    <property type="protein sequence ID" value="REH31021.1"/>
    <property type="molecule type" value="Genomic_DNA"/>
</dbReference>
<accession>A0A3E0GWD2</accession>
<comment type="caution">
    <text evidence="1">The sequence shown here is derived from an EMBL/GenBank/DDBJ whole genome shotgun (WGS) entry which is preliminary data.</text>
</comment>
<dbReference type="RefSeq" id="WP_116180843.1">
    <property type="nucleotide sequence ID" value="NZ_CP144376.1"/>
</dbReference>
<protein>
    <submittedName>
        <fullName evidence="1">Uncharacterized protein</fullName>
    </submittedName>
</protein>
<organism evidence="1 2">
    <name type="scientific">Kutzneria buriramensis</name>
    <dbReference type="NCBI Taxonomy" id="1045776"/>
    <lineage>
        <taxon>Bacteria</taxon>
        <taxon>Bacillati</taxon>
        <taxon>Actinomycetota</taxon>
        <taxon>Actinomycetes</taxon>
        <taxon>Pseudonocardiales</taxon>
        <taxon>Pseudonocardiaceae</taxon>
        <taxon>Kutzneria</taxon>
    </lineage>
</organism>
<gene>
    <name evidence="1" type="ORF">BCF44_12244</name>
</gene>
<proteinExistence type="predicted"/>
<sequence length="76" mass="8258">MVTTQHGGERGYVPARWRNCADRWTSDSAGWGVRVAVITDHGDTVDVQTKDTGATVRAGDKFTVPADAIWVGGDRR</sequence>
<reference evidence="1 2" key="1">
    <citation type="submission" date="2018-08" db="EMBL/GenBank/DDBJ databases">
        <title>Genomic Encyclopedia of Archaeal and Bacterial Type Strains, Phase II (KMG-II): from individual species to whole genera.</title>
        <authorList>
            <person name="Goeker M."/>
        </authorList>
    </citation>
    <scope>NUCLEOTIDE SEQUENCE [LARGE SCALE GENOMIC DNA]</scope>
    <source>
        <strain evidence="1 2">DSM 45791</strain>
    </source>
</reference>
<name>A0A3E0GWD2_9PSEU</name>
<keyword evidence="2" id="KW-1185">Reference proteome</keyword>
<evidence type="ECO:0000313" key="1">
    <source>
        <dbReference type="EMBL" id="REH31021.1"/>
    </source>
</evidence>
<dbReference type="Proteomes" id="UP000256269">
    <property type="component" value="Unassembled WGS sequence"/>
</dbReference>
<evidence type="ECO:0000313" key="2">
    <source>
        <dbReference type="Proteomes" id="UP000256269"/>
    </source>
</evidence>
<dbReference type="AlphaFoldDB" id="A0A3E0GWD2"/>